<dbReference type="SMART" id="SM00568">
    <property type="entry name" value="GRAM"/>
    <property type="match status" value="1"/>
</dbReference>
<feature type="region of interest" description="Disordered" evidence="6">
    <location>
        <begin position="185"/>
        <end position="243"/>
    </location>
</feature>
<evidence type="ECO:0000256" key="7">
    <source>
        <dbReference type="SAM" id="Phobius"/>
    </source>
</evidence>
<dbReference type="GO" id="GO:0032541">
    <property type="term" value="C:cortical endoplasmic reticulum"/>
    <property type="evidence" value="ECO:0007669"/>
    <property type="project" value="TreeGrafter"/>
</dbReference>
<gene>
    <name evidence="9" type="ORF">BN7_6432</name>
</gene>
<feature type="compositionally biased region" description="Polar residues" evidence="6">
    <location>
        <begin position="218"/>
        <end position="243"/>
    </location>
</feature>
<proteinExistence type="inferred from homology"/>
<dbReference type="HOGENOM" id="CLU_002908_0_0_1"/>
<dbReference type="Pfam" id="PF02893">
    <property type="entry name" value="GRAM"/>
    <property type="match status" value="1"/>
</dbReference>
<sequence length="1344" mass="148398">MGSFKFGRRKRSGSKSSKNSSLYNDKESINTPNSKATSTRSVPTLHQMKDVSTKDSPLKNKNKSRRLSRPGPDVGNYTEPILSPRSNSAMNTESHSQEDNNYTMSKTPLMPEITSIKSQRTSGDRPRSLFRSRRHKHGELDSEGDDDQDIAKSHTTYQQQFQQQPRFNPQEPALLSLPLIKTDSLPVTDASSPPHSGVSLGNSSSHNLPLVNEPIAESSPNQLKVNTKPTNGGSSKKNSFTTSEIETPIEVEAHMANTDSTLKTSILNQEANNSGIFSNFLSAAHNAASHLGNITSSSHPEEFKSHPPTENASSSNNNNNNNENGNVNSTNNGTGNGTGTSFMQHLDSLLFSQSKNKSRDNSADHSNNPQTQDEGDNDNDDRSIRSGTQSIAHDVVFQPIRKNALSTMGKGELTLEALGFTDSGLHNDRTLGSQQTQVPMIAVDNADEKRVQHSNSISGTRDLASGVQNEDSNGAAMSKVMSGPSALGRSSTQLSNGKLGASTSNANISRDLGSIDPKAQDESFETMRSASPVSAFRRSISPINLKMSKSSGAIPTQDSLAAAGRRMMHRRSVSSVTEDHPNNNNNSLNPTTTSHSVDTEVSSPSGTPMSASFSTTDLKDYSYANQKRDKEFHSMFKKIPSSEKLLDDYSCALQRDILVQGRMYITEKHICFNANILGWTTNINIPIQEIVQLEKKNTAGLFPNGIIIQTLHQKYIFASFLVRDTTFDLITNIWVKLVRGPTAGNVDVPVDFSHSDSDSNYNGEDGYSSDDDYDIDDDSSDELGGVEFGPSKHSPTEFEHKEVNGETKIKEDIIEAPLGKVFNSLFGDDSNFFKSILESQKNKEISTIPKFISNQRKYTYVKPLNSPVGPKETKCHVSETIEFKDFKSYVLVTQTTKTPDVPSGNSFSTNTQIYLSWGPKNSTSITVFTSVQWTAKSWIKGAVEKGSVDGQKESMNILVDELKSRFSSFSNDDDNSYSDGNDGSSSSLPTIGPSTHEPTDNEYKKNSGDTQIADEIFNAPLGTIYSILFGDDSSYLKSIIEAQKNVDISSIPNFSNEGDSIKQRNYQYVKPLNGSIGPKQTRCLITETIDHFDINKYILVTQSTKNPDVPSGNSFTVQTKFYFSWGSNNSTRLLIITSINWTAKSWIKGPIEKGTIDGQNESVGILTSELKSILTNAKSGKKSKKKNKNNKSRSNTLKEPDDSDSKTSTQQDHDPLMDFLNRFQSPYIFGIMIFLVIFLFFILRKSGTPSSTLNIDGIQKIMIDGREYMIMPSVEDSLKKNTLREQTEYEVWKWINERTKSSIIEKNHKYQDLNEMVNLAENHLKILKEQISRDEASDVPSGIL</sequence>
<protein>
    <submittedName>
        <fullName evidence="9">GRAM domain-containing protein YSP2</fullName>
    </submittedName>
</protein>
<feature type="domain" description="VASt" evidence="8">
    <location>
        <begin position="805"/>
        <end position="970"/>
    </location>
</feature>
<dbReference type="Proteomes" id="UP000009328">
    <property type="component" value="Unassembled WGS sequence"/>
</dbReference>
<feature type="compositionally biased region" description="Basic and acidic residues" evidence="6">
    <location>
        <begin position="1196"/>
        <end position="1211"/>
    </location>
</feature>
<dbReference type="GO" id="GO:0032934">
    <property type="term" value="F:sterol binding"/>
    <property type="evidence" value="ECO:0007669"/>
    <property type="project" value="TreeGrafter"/>
</dbReference>
<keyword evidence="3 7" id="KW-0812">Transmembrane</keyword>
<evidence type="ECO:0000313" key="9">
    <source>
        <dbReference type="EMBL" id="CCH46831.1"/>
    </source>
</evidence>
<evidence type="ECO:0000256" key="4">
    <source>
        <dbReference type="ARBA" id="ARBA00022989"/>
    </source>
</evidence>
<keyword evidence="5 7" id="KW-0472">Membrane</keyword>
<comment type="similarity">
    <text evidence="2">Belongs to the YSP2 family.</text>
</comment>
<feature type="compositionally biased region" description="Polar residues" evidence="6">
    <location>
        <begin position="29"/>
        <end position="44"/>
    </location>
</feature>
<dbReference type="GO" id="GO:0005739">
    <property type="term" value="C:mitochondrion"/>
    <property type="evidence" value="ECO:0007669"/>
    <property type="project" value="TreeGrafter"/>
</dbReference>
<dbReference type="InParanoid" id="K0KUI8"/>
<dbReference type="eggNOG" id="KOG1032">
    <property type="taxonomic scope" value="Eukaryota"/>
</dbReference>
<feature type="compositionally biased region" description="Low complexity" evidence="6">
    <location>
        <begin position="582"/>
        <end position="596"/>
    </location>
</feature>
<feature type="compositionally biased region" description="Low complexity" evidence="6">
    <location>
        <begin position="309"/>
        <end position="333"/>
    </location>
</feature>
<reference evidence="9 10" key="1">
    <citation type="journal article" date="2012" name="Eukaryot. Cell">
        <title>Draft genome sequence of Wickerhamomyces ciferrii NRRL Y-1031 F-60-10.</title>
        <authorList>
            <person name="Schneider J."/>
            <person name="Andrea H."/>
            <person name="Blom J."/>
            <person name="Jaenicke S."/>
            <person name="Ruckert C."/>
            <person name="Schorsch C."/>
            <person name="Szczepanowski R."/>
            <person name="Farwick M."/>
            <person name="Goesmann A."/>
            <person name="Puhler A."/>
            <person name="Schaffer S."/>
            <person name="Tauch A."/>
            <person name="Kohler T."/>
            <person name="Brinkrolf K."/>
        </authorList>
    </citation>
    <scope>NUCLEOTIDE SEQUENCE [LARGE SCALE GENOMIC DNA]</scope>
    <source>
        <strain evidence="10">ATCC 14091 / BCRC 22168 / CBS 111 / JCM 3599 / NBRC 0793 / NRRL Y-1031 F-60-10</strain>
    </source>
</reference>
<feature type="region of interest" description="Disordered" evidence="6">
    <location>
        <begin position="291"/>
        <end position="342"/>
    </location>
</feature>
<feature type="region of interest" description="Disordered" evidence="6">
    <location>
        <begin position="1177"/>
        <end position="1211"/>
    </location>
</feature>
<dbReference type="PROSITE" id="PS51778">
    <property type="entry name" value="VAST"/>
    <property type="match status" value="2"/>
</dbReference>
<feature type="domain" description="VASt" evidence="8">
    <location>
        <begin position="1008"/>
        <end position="1178"/>
    </location>
</feature>
<feature type="compositionally biased region" description="Basic and acidic residues" evidence="6">
    <location>
        <begin position="47"/>
        <end position="58"/>
    </location>
</feature>
<evidence type="ECO:0000259" key="8">
    <source>
        <dbReference type="PROSITE" id="PS51778"/>
    </source>
</evidence>
<feature type="compositionally biased region" description="Acidic residues" evidence="6">
    <location>
        <begin position="767"/>
        <end position="781"/>
    </location>
</feature>
<keyword evidence="4 7" id="KW-1133">Transmembrane helix</keyword>
<comment type="subcellular location">
    <subcellularLocation>
        <location evidence="1">Membrane</location>
        <topology evidence="1">Single-pass membrane protein</topology>
    </subcellularLocation>
</comment>
<organism evidence="9 10">
    <name type="scientific">Wickerhamomyces ciferrii (strain ATCC 14091 / BCRC 22168 / CBS 111 / JCM 3599 / NBRC 0793 / NRRL Y-1031 F-60-10)</name>
    <name type="common">Yeast</name>
    <name type="synonym">Pichia ciferrii</name>
    <dbReference type="NCBI Taxonomy" id="1206466"/>
    <lineage>
        <taxon>Eukaryota</taxon>
        <taxon>Fungi</taxon>
        <taxon>Dikarya</taxon>
        <taxon>Ascomycota</taxon>
        <taxon>Saccharomycotina</taxon>
        <taxon>Saccharomycetes</taxon>
        <taxon>Phaffomycetales</taxon>
        <taxon>Wickerhamomycetaceae</taxon>
        <taxon>Wickerhamomyces</taxon>
    </lineage>
</organism>
<dbReference type="GO" id="GO:0005886">
    <property type="term" value="C:plasma membrane"/>
    <property type="evidence" value="ECO:0007669"/>
    <property type="project" value="TreeGrafter"/>
</dbReference>
<accession>K0KUI8</accession>
<feature type="compositionally biased region" description="Basic residues" evidence="6">
    <location>
        <begin position="128"/>
        <end position="137"/>
    </location>
</feature>
<feature type="region of interest" description="Disordered" evidence="6">
    <location>
        <begin position="354"/>
        <end position="390"/>
    </location>
</feature>
<dbReference type="PANTHER" id="PTHR23319:SF36">
    <property type="entry name" value="MEMBRANE-ANCHORED LIPID-BINDING PROTEIN LAM4-RELATED"/>
    <property type="match status" value="1"/>
</dbReference>
<evidence type="ECO:0000256" key="6">
    <source>
        <dbReference type="SAM" id="MobiDB-lite"/>
    </source>
</evidence>
<feature type="region of interest" description="Disordered" evidence="6">
    <location>
        <begin position="449"/>
        <end position="514"/>
    </location>
</feature>
<evidence type="ECO:0000256" key="3">
    <source>
        <dbReference type="ARBA" id="ARBA00022692"/>
    </source>
</evidence>
<dbReference type="FunCoup" id="K0KUI8">
    <property type="interactions" value="97"/>
</dbReference>
<feature type="compositionally biased region" description="Basic residues" evidence="6">
    <location>
        <begin position="1"/>
        <end position="13"/>
    </location>
</feature>
<name>K0KUI8_WICCF</name>
<feature type="compositionally biased region" description="Basic residues" evidence="6">
    <location>
        <begin position="1179"/>
        <end position="1191"/>
    </location>
</feature>
<evidence type="ECO:0000256" key="5">
    <source>
        <dbReference type="ARBA" id="ARBA00023136"/>
    </source>
</evidence>
<dbReference type="STRING" id="1206466.K0KUI8"/>
<feature type="compositionally biased region" description="Basic and acidic residues" evidence="6">
    <location>
        <begin position="997"/>
        <end position="1007"/>
    </location>
</feature>
<feature type="region of interest" description="Disordered" evidence="6">
    <location>
        <begin position="548"/>
        <end position="613"/>
    </location>
</feature>
<evidence type="ECO:0000256" key="1">
    <source>
        <dbReference type="ARBA" id="ARBA00004167"/>
    </source>
</evidence>
<evidence type="ECO:0000313" key="10">
    <source>
        <dbReference type="Proteomes" id="UP000009328"/>
    </source>
</evidence>
<feature type="compositionally biased region" description="Basic and acidic residues" evidence="6">
    <location>
        <begin position="794"/>
        <end position="804"/>
    </location>
</feature>
<feature type="compositionally biased region" description="Polar residues" evidence="6">
    <location>
        <begin position="488"/>
        <end position="508"/>
    </location>
</feature>
<feature type="compositionally biased region" description="Polar residues" evidence="6">
    <location>
        <begin position="189"/>
        <end position="207"/>
    </location>
</feature>
<dbReference type="InterPro" id="IPR031968">
    <property type="entry name" value="VASt"/>
</dbReference>
<dbReference type="GO" id="GO:0140268">
    <property type="term" value="C:endoplasmic reticulum-plasma membrane contact site"/>
    <property type="evidence" value="ECO:0007669"/>
    <property type="project" value="TreeGrafter"/>
</dbReference>
<dbReference type="InterPro" id="IPR004182">
    <property type="entry name" value="GRAM"/>
</dbReference>
<feature type="compositionally biased region" description="Polar residues" evidence="6">
    <location>
        <begin position="548"/>
        <end position="559"/>
    </location>
</feature>
<keyword evidence="10" id="KW-1185">Reference proteome</keyword>
<dbReference type="Gene3D" id="2.30.29.30">
    <property type="entry name" value="Pleckstrin-homology domain (PH domain)/Phosphotyrosine-binding domain (PTB)"/>
    <property type="match status" value="1"/>
</dbReference>
<evidence type="ECO:0000256" key="2">
    <source>
        <dbReference type="ARBA" id="ARBA00006582"/>
    </source>
</evidence>
<feature type="region of interest" description="Disordered" evidence="6">
    <location>
        <begin position="1"/>
        <end position="149"/>
    </location>
</feature>
<dbReference type="GO" id="GO:0005789">
    <property type="term" value="C:endoplasmic reticulum membrane"/>
    <property type="evidence" value="ECO:0007669"/>
    <property type="project" value="TreeGrafter"/>
</dbReference>
<dbReference type="Pfam" id="PF16016">
    <property type="entry name" value="VASt"/>
    <property type="match status" value="2"/>
</dbReference>
<dbReference type="CDD" id="cd13220">
    <property type="entry name" value="PH-GRAM_GRAMDC"/>
    <property type="match status" value="1"/>
</dbReference>
<dbReference type="InterPro" id="IPR011993">
    <property type="entry name" value="PH-like_dom_sf"/>
</dbReference>
<feature type="compositionally biased region" description="Polar residues" evidence="6">
    <location>
        <begin position="84"/>
        <end position="106"/>
    </location>
</feature>
<feature type="transmembrane region" description="Helical" evidence="7">
    <location>
        <begin position="1226"/>
        <end position="1243"/>
    </location>
</feature>
<dbReference type="GO" id="GO:0032366">
    <property type="term" value="P:intracellular sterol transport"/>
    <property type="evidence" value="ECO:0007669"/>
    <property type="project" value="TreeGrafter"/>
</dbReference>
<feature type="compositionally biased region" description="Polar residues" evidence="6">
    <location>
        <begin position="599"/>
        <end position="613"/>
    </location>
</feature>
<dbReference type="PANTHER" id="PTHR23319">
    <property type="entry name" value="GRAM DOMAIN CONTAINING 1B, ISOFORM E"/>
    <property type="match status" value="1"/>
</dbReference>
<feature type="region of interest" description="Disordered" evidence="6">
    <location>
        <begin position="970"/>
        <end position="1007"/>
    </location>
</feature>
<dbReference type="EMBL" id="CAIF01000276">
    <property type="protein sequence ID" value="CCH46831.1"/>
    <property type="molecule type" value="Genomic_DNA"/>
</dbReference>
<feature type="compositionally biased region" description="Low complexity" evidence="6">
    <location>
        <begin position="977"/>
        <end position="987"/>
    </location>
</feature>
<feature type="region of interest" description="Disordered" evidence="6">
    <location>
        <begin position="749"/>
        <end position="804"/>
    </location>
</feature>
<dbReference type="GO" id="GO:0120015">
    <property type="term" value="F:sterol transfer activity"/>
    <property type="evidence" value="ECO:0007669"/>
    <property type="project" value="TreeGrafter"/>
</dbReference>
<comment type="caution">
    <text evidence="9">The sequence shown here is derived from an EMBL/GenBank/DDBJ whole genome shotgun (WGS) entry which is preliminary data.</text>
</comment>
<dbReference type="InterPro" id="IPR051482">
    <property type="entry name" value="Cholesterol_transport"/>
</dbReference>